<feature type="transmembrane region" description="Helical" evidence="1">
    <location>
        <begin position="421"/>
        <end position="446"/>
    </location>
</feature>
<name>A0ABS5B3X7_9STRE</name>
<gene>
    <name evidence="2" type="ORF">C4K46_04680</name>
</gene>
<feature type="transmembrane region" description="Helical" evidence="1">
    <location>
        <begin position="34"/>
        <end position="52"/>
    </location>
</feature>
<protein>
    <recommendedName>
        <fullName evidence="4">Glycosyltransferase RgtA/B/C/D-like domain-containing protein</fullName>
    </recommendedName>
</protein>
<keyword evidence="1" id="KW-0472">Membrane</keyword>
<accession>A0ABS5B3X7</accession>
<feature type="transmembrane region" description="Helical" evidence="1">
    <location>
        <begin position="195"/>
        <end position="212"/>
    </location>
</feature>
<feature type="transmembrane region" description="Helical" evidence="1">
    <location>
        <begin position="140"/>
        <end position="159"/>
    </location>
</feature>
<evidence type="ECO:0000313" key="2">
    <source>
        <dbReference type="EMBL" id="MBP2623231.1"/>
    </source>
</evidence>
<dbReference type="EMBL" id="PRDG01000002">
    <property type="protein sequence ID" value="MBP2623231.1"/>
    <property type="molecule type" value="Genomic_DNA"/>
</dbReference>
<feature type="transmembrane region" description="Helical" evidence="1">
    <location>
        <begin position="72"/>
        <end position="91"/>
    </location>
</feature>
<evidence type="ECO:0000313" key="3">
    <source>
        <dbReference type="Proteomes" id="UP001519296"/>
    </source>
</evidence>
<keyword evidence="1" id="KW-0812">Transmembrane</keyword>
<proteinExistence type="predicted"/>
<evidence type="ECO:0000256" key="1">
    <source>
        <dbReference type="SAM" id="Phobius"/>
    </source>
</evidence>
<feature type="transmembrane region" description="Helical" evidence="1">
    <location>
        <begin position="171"/>
        <end position="189"/>
    </location>
</feature>
<feature type="transmembrane region" description="Helical" evidence="1">
    <location>
        <begin position="452"/>
        <end position="470"/>
    </location>
</feature>
<feature type="transmembrane region" description="Helical" evidence="1">
    <location>
        <begin position="224"/>
        <end position="254"/>
    </location>
</feature>
<feature type="transmembrane region" description="Helical" evidence="1">
    <location>
        <begin position="7"/>
        <end position="28"/>
    </location>
</feature>
<dbReference type="Proteomes" id="UP001519296">
    <property type="component" value="Unassembled WGS sequence"/>
</dbReference>
<dbReference type="RefSeq" id="WP_209627711.1">
    <property type="nucleotide sequence ID" value="NZ_PRDG01000002.1"/>
</dbReference>
<feature type="transmembrane region" description="Helical" evidence="1">
    <location>
        <begin position="260"/>
        <end position="279"/>
    </location>
</feature>
<sequence>MNKVYSFFFSFLQKLLLLLVIHWLVIAIFHINNLLPSVGASLFFLALVLLLFVCRKQLKGFYQFLMQHKRALMLAAIIFQLVMLLAAQLLIRRDAAVVFTGAFGYLKESSISNYLTRNPNNMFLFLYERFFFKIFGPSGLWIMQALNLFYTDVTAWILYKGSLKYLGQKTADMTFFLYLLLLGFSPYFFSMYTDILPLPLIALQIFLTLAIFQEKETNKISLKTVLLALITGLASLIRPTVLILLIAFFGLLFLRKGFKKAFLVLGVFSLAFAASYFSLNHLIKNQTEIPLVKGEGLAKGPLLFIDLGLTDTGHNQEDMKEGLLAYVEPSRRADYNNGMFAQENIIKDIERRLSEFTPWTFLGHLYYKESLTVAEGTLGWLYRSVENEKTPYISPLYDWTKSQAWAQFIRDYFLNTDKKSFAYYALVKQLFWIFLAFDLVLAMWKFRAEDEALNLLALAVFGGLLFLQIFEGGKTRYLIQFLPQIVLLASLGLGRYSFRGEKVKKIIAWKGRKSQLS</sequence>
<comment type="caution">
    <text evidence="2">The sequence shown here is derived from an EMBL/GenBank/DDBJ whole genome shotgun (WGS) entry which is preliminary data.</text>
</comment>
<evidence type="ECO:0008006" key="4">
    <source>
        <dbReference type="Google" id="ProtNLM"/>
    </source>
</evidence>
<keyword evidence="1" id="KW-1133">Transmembrane helix</keyword>
<organism evidence="2 3">
    <name type="scientific">Streptococcus oricebi</name>
    <dbReference type="NCBI Taxonomy" id="1547447"/>
    <lineage>
        <taxon>Bacteria</taxon>
        <taxon>Bacillati</taxon>
        <taxon>Bacillota</taxon>
        <taxon>Bacilli</taxon>
        <taxon>Lactobacillales</taxon>
        <taxon>Streptococcaceae</taxon>
        <taxon>Streptococcus</taxon>
    </lineage>
</organism>
<reference evidence="2 3" key="1">
    <citation type="submission" date="2018-02" db="EMBL/GenBank/DDBJ databases">
        <title>Draft genome sequence of Streptococcus oricebi CCUG 70868T type strain.</title>
        <authorList>
            <person name="Mendez V."/>
            <person name="Salva-Serra F."/>
            <person name="Jaen-Luchoro D."/>
            <person name="Gonzales-Siles L."/>
            <person name="Karlsson R."/>
            <person name="Engstrom-Jakobsson H."/>
            <person name="Busquets A."/>
            <person name="Gomila M."/>
            <person name="Pineiro-Iglesias B."/>
            <person name="Bennasar-Figueras A."/>
            <person name="Seeger M."/>
            <person name="Moore E."/>
        </authorList>
    </citation>
    <scope>NUCLEOTIDE SEQUENCE [LARGE SCALE GENOMIC DNA]</scope>
    <source>
        <strain evidence="2 3">CCUG 70868</strain>
    </source>
</reference>
<keyword evidence="3" id="KW-1185">Reference proteome</keyword>